<dbReference type="Proteomes" id="UP000183223">
    <property type="component" value="Unassembled WGS sequence"/>
</dbReference>
<dbReference type="AlphaFoldDB" id="A0A1G5Q2A8"/>
<organism evidence="1 2">
    <name type="scientific">Photorhabdus luminescens</name>
    <name type="common">Xenorhabdus luminescens</name>
    <dbReference type="NCBI Taxonomy" id="29488"/>
    <lineage>
        <taxon>Bacteria</taxon>
        <taxon>Pseudomonadati</taxon>
        <taxon>Pseudomonadota</taxon>
        <taxon>Gammaproteobacteria</taxon>
        <taxon>Enterobacterales</taxon>
        <taxon>Morganellaceae</taxon>
        <taxon>Photorhabdus</taxon>
    </lineage>
</organism>
<gene>
    <name evidence="1" type="ORF">SAMN02982990_00759</name>
</gene>
<proteinExistence type="predicted"/>
<evidence type="ECO:0000313" key="1">
    <source>
        <dbReference type="EMBL" id="SCZ55521.1"/>
    </source>
</evidence>
<sequence>MSTQISILIVHQSKRDINQVPCEQLLAIVSQAMILTKAAYTHSSKIYVILP</sequence>
<reference evidence="2" key="1">
    <citation type="submission" date="2016-10" db="EMBL/GenBank/DDBJ databases">
        <authorList>
            <person name="Varghese N."/>
            <person name="Submissions S."/>
        </authorList>
    </citation>
    <scope>NUCLEOTIDE SEQUENCE [LARGE SCALE GENOMIC DNA]</scope>
    <source>
        <strain evidence="2">ATCC 29999</strain>
    </source>
</reference>
<evidence type="ECO:0000313" key="2">
    <source>
        <dbReference type="Proteomes" id="UP000183223"/>
    </source>
</evidence>
<protein>
    <submittedName>
        <fullName evidence="1">Uncharacterized protein</fullName>
    </submittedName>
</protein>
<keyword evidence="2" id="KW-1185">Reference proteome</keyword>
<name>A0A1G5Q2A8_PHOLU</name>
<accession>A0A1G5Q2A8</accession>
<dbReference type="EMBL" id="FMWJ01000002">
    <property type="protein sequence ID" value="SCZ55521.1"/>
    <property type="molecule type" value="Genomic_DNA"/>
</dbReference>